<dbReference type="Pfam" id="PF00884">
    <property type="entry name" value="Sulfatase"/>
    <property type="match status" value="1"/>
</dbReference>
<feature type="compositionally biased region" description="Basic residues" evidence="2">
    <location>
        <begin position="565"/>
        <end position="586"/>
    </location>
</feature>
<dbReference type="InterPro" id="IPR017850">
    <property type="entry name" value="Alkaline_phosphatase_core_sf"/>
</dbReference>
<feature type="compositionally biased region" description="Low complexity" evidence="2">
    <location>
        <begin position="526"/>
        <end position="535"/>
    </location>
</feature>
<feature type="region of interest" description="Disordered" evidence="2">
    <location>
        <begin position="519"/>
        <end position="609"/>
    </location>
</feature>
<dbReference type="EMBL" id="FNUC01000003">
    <property type="protein sequence ID" value="SEE57879.1"/>
    <property type="molecule type" value="Genomic_DNA"/>
</dbReference>
<protein>
    <submittedName>
        <fullName evidence="4">Glycosidase</fullName>
    </submittedName>
</protein>
<dbReference type="Gene3D" id="3.40.720.10">
    <property type="entry name" value="Alkaline Phosphatase, subunit A"/>
    <property type="match status" value="1"/>
</dbReference>
<sequence length="979" mass="107300">MGENGTTAPWWRDAVIYQVYLQSFADGNADGVGDVAGLRSRIGYLSGLGIDAVWITPWFRSPLRDAGYDVADYRAIHPRYGSVDEGRELIDECHAAGIRVILDIVPNHTSSDHPWFAAALNSPPGSAERARYHVRAGRDDGTSPPNDWLSVFGGPAWTRVDDGEWYLHLFDSSQPDLNWDSAEVRSEFEDILRFWFDLGVDGFRIDVATALVKAPGLPDLGYPDGAFLADLTRADHPHRDRDEVHEIYRDWRKLADSYDPPRMFAAEAWLDDPDRLSRYVRPDELHTTLNLYYLKSAWTADGMRRAIDASIAATSGVGAPTTWALSNHDVERVVTRYGRDDTRRRPGVSGPELGPVDERLGRRRARAAALLTLALPGSVYVYQGDELGLADAHVPEQARQDPIWIRSRGRRWGRDGARVPLPWTPDGGSFGFGDDGAWLPQPPGWGAHAVSSQAGDDSSFLELYRSALSLRRAHPALGGTGEVRWCEAPRDDVLVFTRDPGFGCVVNFGPAPAPIPWTGASSWSVTTEPARARSPPTAPSGWTSGRRTAHDHDRAPQRGADPLARRRHPPGRVRPRRRGEPRRRPAGVRGAPVRPGVLHDPAVQPGPRVAVHRPLPAHERADGSGQPGLGVRARERTVPSLLSELGYRTALIGQQHESRDPYRLGFDEVHPWLAGPARCGPVSQRAVEWLEAAPGEPFFLTVGFFETHRPYPADGYPPVDPASVEVPPYLPDNEHTRADLAGFLGSIRVADAATGRVVDAVERAGLADSTLLLFTTDHGIAYPRAKGTLYDPGIRVAFVARPPRSWGVAPGAPDGLLSHVDVLPTLVELAGGPVPPSVQGQSFASVLRGEPGRRRTEVFAEKNYHDEYDPIRGIRTDRYAYIRTLEPGTPPRLSGDIERGPVRLGLGEEQLRPRPAEELYDLDDDPWQLCDLAGDPSYAEVKAGLAARLDAWMSETNDPVLAGRVAAPSGSLDEGPVPR</sequence>
<dbReference type="CDD" id="cd11332">
    <property type="entry name" value="AmyAc_OligoGlu_TS"/>
    <property type="match status" value="1"/>
</dbReference>
<proteinExistence type="inferred from homology"/>
<feature type="domain" description="Glycosyl hydrolase family 13 catalytic" evidence="3">
    <location>
        <begin position="18"/>
        <end position="418"/>
    </location>
</feature>
<organism evidence="4 5">
    <name type="scientific">Jiangella alba</name>
    <dbReference type="NCBI Taxonomy" id="561176"/>
    <lineage>
        <taxon>Bacteria</taxon>
        <taxon>Bacillati</taxon>
        <taxon>Actinomycetota</taxon>
        <taxon>Actinomycetes</taxon>
        <taxon>Jiangellales</taxon>
        <taxon>Jiangellaceae</taxon>
        <taxon>Jiangella</taxon>
    </lineage>
</organism>
<dbReference type="SUPFAM" id="SSF53649">
    <property type="entry name" value="Alkaline phosphatase-like"/>
    <property type="match status" value="1"/>
</dbReference>
<reference evidence="5" key="1">
    <citation type="submission" date="2016-10" db="EMBL/GenBank/DDBJ databases">
        <authorList>
            <person name="Varghese N."/>
            <person name="Submissions S."/>
        </authorList>
    </citation>
    <scope>NUCLEOTIDE SEQUENCE [LARGE SCALE GENOMIC DNA]</scope>
    <source>
        <strain evidence="5">DSM 45237</strain>
    </source>
</reference>
<dbReference type="PANTHER" id="PTHR10357:SF179">
    <property type="entry name" value="NEUTRAL AND BASIC AMINO ACID TRANSPORT PROTEIN RBAT"/>
    <property type="match status" value="1"/>
</dbReference>
<evidence type="ECO:0000259" key="3">
    <source>
        <dbReference type="SMART" id="SM00642"/>
    </source>
</evidence>
<dbReference type="InterPro" id="IPR045857">
    <property type="entry name" value="O16G_dom_2"/>
</dbReference>
<dbReference type="SUPFAM" id="SSF51445">
    <property type="entry name" value="(Trans)glycosidases"/>
    <property type="match status" value="1"/>
</dbReference>
<dbReference type="PANTHER" id="PTHR10357">
    <property type="entry name" value="ALPHA-AMYLASE FAMILY MEMBER"/>
    <property type="match status" value="1"/>
</dbReference>
<keyword evidence="5" id="KW-1185">Reference proteome</keyword>
<dbReference type="GO" id="GO:0004556">
    <property type="term" value="F:alpha-amylase activity"/>
    <property type="evidence" value="ECO:0007669"/>
    <property type="project" value="TreeGrafter"/>
</dbReference>
<dbReference type="AlphaFoldDB" id="A0A1H5JZ76"/>
<dbReference type="Pfam" id="PF00128">
    <property type="entry name" value="Alpha-amylase"/>
    <property type="match status" value="1"/>
</dbReference>
<dbReference type="STRING" id="561176.SAMN04488561_1820"/>
<comment type="similarity">
    <text evidence="1">Belongs to the glycosyl hydrolase 13 family.</text>
</comment>
<evidence type="ECO:0000313" key="4">
    <source>
        <dbReference type="EMBL" id="SEE57879.1"/>
    </source>
</evidence>
<accession>A0A1H5JZ76</accession>
<dbReference type="CDD" id="cd16027">
    <property type="entry name" value="SGSH"/>
    <property type="match status" value="1"/>
</dbReference>
<dbReference type="Gene3D" id="3.90.400.10">
    <property type="entry name" value="Oligo-1,6-glucosidase, Domain 2"/>
    <property type="match status" value="1"/>
</dbReference>
<dbReference type="InterPro" id="IPR000917">
    <property type="entry name" value="Sulfatase_N"/>
</dbReference>
<dbReference type="InterPro" id="IPR017853">
    <property type="entry name" value="GH"/>
</dbReference>
<feature type="compositionally biased region" description="Low complexity" evidence="2">
    <location>
        <begin position="587"/>
        <end position="596"/>
    </location>
</feature>
<evidence type="ECO:0000313" key="5">
    <source>
        <dbReference type="Proteomes" id="UP000181980"/>
    </source>
</evidence>
<keyword evidence="4" id="KW-0326">Glycosidase</keyword>
<dbReference type="InterPro" id="IPR006047">
    <property type="entry name" value="GH13_cat_dom"/>
</dbReference>
<name>A0A1H5JZ76_9ACTN</name>
<evidence type="ECO:0000256" key="1">
    <source>
        <dbReference type="ARBA" id="ARBA00008061"/>
    </source>
</evidence>
<dbReference type="SMART" id="SM00642">
    <property type="entry name" value="Aamy"/>
    <property type="match status" value="1"/>
</dbReference>
<gene>
    <name evidence="4" type="ORF">SAMN04488561_1820</name>
</gene>
<dbReference type="GO" id="GO:0009313">
    <property type="term" value="P:oligosaccharide catabolic process"/>
    <property type="evidence" value="ECO:0007669"/>
    <property type="project" value="TreeGrafter"/>
</dbReference>
<dbReference type="Gene3D" id="3.20.20.80">
    <property type="entry name" value="Glycosidases"/>
    <property type="match status" value="2"/>
</dbReference>
<evidence type="ECO:0000256" key="2">
    <source>
        <dbReference type="SAM" id="MobiDB-lite"/>
    </source>
</evidence>
<dbReference type="Proteomes" id="UP000181980">
    <property type="component" value="Unassembled WGS sequence"/>
</dbReference>
<keyword evidence="4" id="KW-0378">Hydrolase</keyword>